<dbReference type="PANTHER" id="PTHR34217:SF1">
    <property type="entry name" value="CARBOXYPEPTIDASE 1"/>
    <property type="match status" value="1"/>
</dbReference>
<dbReference type="InterPro" id="IPR001333">
    <property type="entry name" value="Peptidase_M32_Taq"/>
</dbReference>
<sequence length="215" mass="23536">MAANQELMTFTRDTEALAQVYGRLGWDQETMMPRGAADQRAEEMGALQAVLHGRRTDPRVGAWLAAAKAPDAAGEAQLRLIRRGYVRAGKVPPDLGVALAKLTSRAQGQWAEARANDDFKAFAPVLDEVLRLKREEAAALAGRGDLYDALLDDYEPGMTGAGIEAMFAQMRPKLVALRKMALARPEVAAVTGEFPAGKQMKFARKMARRFGYDWA</sequence>
<evidence type="ECO:0000313" key="1">
    <source>
        <dbReference type="EMBL" id="VAV89931.1"/>
    </source>
</evidence>
<organism evidence="1">
    <name type="scientific">hydrothermal vent metagenome</name>
    <dbReference type="NCBI Taxonomy" id="652676"/>
    <lineage>
        <taxon>unclassified sequences</taxon>
        <taxon>metagenomes</taxon>
        <taxon>ecological metagenomes</taxon>
    </lineage>
</organism>
<dbReference type="SUPFAM" id="SSF55486">
    <property type="entry name" value="Metalloproteases ('zincins'), catalytic domain"/>
    <property type="match status" value="1"/>
</dbReference>
<accession>A0A3B0RD92</accession>
<reference evidence="1" key="1">
    <citation type="submission" date="2018-06" db="EMBL/GenBank/DDBJ databases">
        <authorList>
            <person name="Zhirakovskaya E."/>
        </authorList>
    </citation>
    <scope>NUCLEOTIDE SEQUENCE</scope>
</reference>
<name>A0A3B0RD92_9ZZZZ</name>
<dbReference type="GO" id="GO:0006508">
    <property type="term" value="P:proteolysis"/>
    <property type="evidence" value="ECO:0007669"/>
    <property type="project" value="InterPro"/>
</dbReference>
<keyword evidence="1" id="KW-0378">Hydrolase</keyword>
<dbReference type="PANTHER" id="PTHR34217">
    <property type="entry name" value="METAL-DEPENDENT CARBOXYPEPTIDASE"/>
    <property type="match status" value="1"/>
</dbReference>
<proteinExistence type="predicted"/>
<keyword evidence="1" id="KW-0645">Protease</keyword>
<keyword evidence="1" id="KW-0121">Carboxypeptidase</keyword>
<dbReference type="AlphaFoldDB" id="A0A3B0RD92"/>
<dbReference type="PROSITE" id="PS52034">
    <property type="entry name" value="PEPTIDASE_M32"/>
    <property type="match status" value="1"/>
</dbReference>
<protein>
    <submittedName>
        <fullName evidence="1">Thermostable carboxypeptidase 1</fullName>
        <ecNumber evidence="1">3.4.17.19</ecNumber>
    </submittedName>
</protein>
<dbReference type="Pfam" id="PF02074">
    <property type="entry name" value="Peptidase_M32"/>
    <property type="match status" value="1"/>
</dbReference>
<feature type="non-terminal residue" evidence="1">
    <location>
        <position position="215"/>
    </location>
</feature>
<dbReference type="EMBL" id="UOEG01000052">
    <property type="protein sequence ID" value="VAV89931.1"/>
    <property type="molecule type" value="Genomic_DNA"/>
</dbReference>
<gene>
    <name evidence="1" type="ORF">MNBD_ALPHA07-617</name>
</gene>
<dbReference type="Gene3D" id="1.10.1370.30">
    <property type="match status" value="1"/>
</dbReference>
<dbReference type="EC" id="3.4.17.19" evidence="1"/>
<dbReference type="GO" id="GO:0004181">
    <property type="term" value="F:metallocarboxypeptidase activity"/>
    <property type="evidence" value="ECO:0007669"/>
    <property type="project" value="InterPro"/>
</dbReference>